<accession>A0A0B6YXI1</accession>
<feature type="non-terminal residue" evidence="1">
    <location>
        <position position="1"/>
    </location>
</feature>
<dbReference type="EMBL" id="HACG01014184">
    <property type="protein sequence ID" value="CEK61049.1"/>
    <property type="molecule type" value="Transcribed_RNA"/>
</dbReference>
<evidence type="ECO:0000313" key="1">
    <source>
        <dbReference type="EMBL" id="CEK61049.1"/>
    </source>
</evidence>
<reference evidence="1" key="1">
    <citation type="submission" date="2014-12" db="EMBL/GenBank/DDBJ databases">
        <title>Insight into the proteome of Arion vulgaris.</title>
        <authorList>
            <person name="Aradska J."/>
            <person name="Bulat T."/>
            <person name="Smidak R."/>
            <person name="Sarate P."/>
            <person name="Gangsoo J."/>
            <person name="Sialana F."/>
            <person name="Bilban M."/>
            <person name="Lubec G."/>
        </authorList>
    </citation>
    <scope>NUCLEOTIDE SEQUENCE</scope>
    <source>
        <tissue evidence="1">Skin</tissue>
    </source>
</reference>
<proteinExistence type="predicted"/>
<protein>
    <submittedName>
        <fullName evidence="1">Uncharacterized protein</fullName>
    </submittedName>
</protein>
<dbReference type="AlphaFoldDB" id="A0A0B6YXI1"/>
<organism evidence="1">
    <name type="scientific">Arion vulgaris</name>
    <dbReference type="NCBI Taxonomy" id="1028688"/>
    <lineage>
        <taxon>Eukaryota</taxon>
        <taxon>Metazoa</taxon>
        <taxon>Spiralia</taxon>
        <taxon>Lophotrochozoa</taxon>
        <taxon>Mollusca</taxon>
        <taxon>Gastropoda</taxon>
        <taxon>Heterobranchia</taxon>
        <taxon>Euthyneura</taxon>
        <taxon>Panpulmonata</taxon>
        <taxon>Eupulmonata</taxon>
        <taxon>Stylommatophora</taxon>
        <taxon>Helicina</taxon>
        <taxon>Arionoidea</taxon>
        <taxon>Arionidae</taxon>
        <taxon>Arion</taxon>
    </lineage>
</organism>
<gene>
    <name evidence="1" type="primary">ORF41159</name>
</gene>
<name>A0A0B6YXI1_9EUPU</name>
<sequence length="73" mass="8304">HRSKSVKECEIFTLQNSSNKIMSPEFQHTGCRRIPPILGSCDLADEIFFSKPPATCLHQQTYTFCELKRSTNG</sequence>
<feature type="non-terminal residue" evidence="1">
    <location>
        <position position="73"/>
    </location>
</feature>